<dbReference type="RefSeq" id="WP_091900177.1">
    <property type="nucleotide sequence ID" value="NZ_FOIQ01000002.1"/>
</dbReference>
<dbReference type="AlphaFoldDB" id="A0A1I0NG59"/>
<protein>
    <submittedName>
        <fullName evidence="2">Uncharacterized protein</fullName>
    </submittedName>
</protein>
<keyword evidence="1" id="KW-0732">Signal</keyword>
<keyword evidence="3" id="KW-1185">Reference proteome</keyword>
<organism evidence="2 3">
    <name type="scientific">Prevotella aff. ruminicola Tc2-24</name>
    <dbReference type="NCBI Taxonomy" id="81582"/>
    <lineage>
        <taxon>Bacteria</taxon>
        <taxon>Pseudomonadati</taxon>
        <taxon>Bacteroidota</taxon>
        <taxon>Bacteroidia</taxon>
        <taxon>Bacteroidales</taxon>
        <taxon>Prevotellaceae</taxon>
        <taxon>Prevotella</taxon>
    </lineage>
</organism>
<feature type="chain" id="PRO_5011657971" evidence="1">
    <location>
        <begin position="25"/>
        <end position="858"/>
    </location>
</feature>
<gene>
    <name evidence="2" type="ORF">SAMN04487850_1226</name>
</gene>
<feature type="signal peptide" evidence="1">
    <location>
        <begin position="1"/>
        <end position="24"/>
    </location>
</feature>
<accession>A0A1I0NG59</accession>
<evidence type="ECO:0000256" key="1">
    <source>
        <dbReference type="SAM" id="SignalP"/>
    </source>
</evidence>
<proteinExistence type="predicted"/>
<dbReference type="EMBL" id="FOIQ01000002">
    <property type="protein sequence ID" value="SEW00469.1"/>
    <property type="molecule type" value="Genomic_DNA"/>
</dbReference>
<evidence type="ECO:0000313" key="3">
    <source>
        <dbReference type="Proteomes" id="UP000199373"/>
    </source>
</evidence>
<sequence>MKKYLIIKGASLALIIGGIIASCAKDDVEYVPISVKKTQEYEKVFREVFGEISPNQNWGFSTEVPEEAVEEVEEQASTRTVNCTHTFPSAPSSSAYKSSVPSGVTYLGSFGGDVYNRVQSNTAYWVDGNVNYNMDFGRVQNTTLYIKGTVKPTNLYLKGRSVIYVTKGATLAFDKEYSIGTNVTVYVAEGGTLKGSTSKKLQLNSATVYNKGTVTGSWIQLANNSLLYNQNSVTTTGDLTIENAGGHVVNDGTLNVGGNLKTQGSSHFQNNGPTVVKGYTMINSTNNTWVNNDSYTTGDWYYQDGSPNVINNCKLISKNKFCINNGGGANSFKMDANAYTECKYFYAGATMGNLNGNGDVKIDMGANSLFKVTETATMNIQQIGYYQYNNTYQNGIYGPTSGNSRATFQAKVIAQGSNNNYQKFIEYGAKLNVIATSSHFAFWEDGYGNANYQFFLGFTINDVYIAGKNKANKAAPALPTGLCGCGPVITYGVENKVERTIIESGRVFCEDLGQATREDLDFNDVVFDAKVIKVEEVTYTTTYADGKPTGTAVRKVNKTYYENEVVLLAAGGTYNITVDNIDVHSAFGSDVSKVTMVNTRDNNSTAFGDFIVKDPVPLTLNHVYTRIIDIPVVVDYEGDSQTYQSARYKTLESVPGQPPHKFMIPKGDVADPQWPTERKNIGLGYKTFKDWVNNGSTKFWLGATDSYYLYSKLHGTDNDPKGTVVTTVTSTSTIIEETLWNAGQTFTAWSTKGITLVNAGDDFKAGDRLRFNGNAASGATTGEEPHITLVVNNAEPYFLDSKFPEAQTDAQGNPVAVSLEVTLDDDAAARLNNAVNNSQTISLRGMYCTLNSITIIRK</sequence>
<name>A0A1I0NG59_9BACT</name>
<evidence type="ECO:0000313" key="2">
    <source>
        <dbReference type="EMBL" id="SEW00469.1"/>
    </source>
</evidence>
<dbReference type="Proteomes" id="UP000199373">
    <property type="component" value="Unassembled WGS sequence"/>
</dbReference>
<reference evidence="2 3" key="1">
    <citation type="submission" date="2016-10" db="EMBL/GenBank/DDBJ databases">
        <authorList>
            <person name="de Groot N.N."/>
        </authorList>
    </citation>
    <scope>NUCLEOTIDE SEQUENCE [LARGE SCALE GENOMIC DNA]</scope>
    <source>
        <strain evidence="2 3">TC2-24</strain>
    </source>
</reference>
<dbReference type="PROSITE" id="PS51257">
    <property type="entry name" value="PROKAR_LIPOPROTEIN"/>
    <property type="match status" value="1"/>
</dbReference>